<feature type="transmembrane region" description="Helical" evidence="3">
    <location>
        <begin position="224"/>
        <end position="244"/>
    </location>
</feature>
<dbReference type="KEGG" id="ahs:AHALO_1140"/>
<dbReference type="CDD" id="cd01949">
    <property type="entry name" value="GGDEF"/>
    <property type="match status" value="1"/>
</dbReference>
<keyword evidence="3" id="KW-0812">Transmembrane</keyword>
<reference evidence="5 6" key="1">
    <citation type="submission" date="2017-09" db="EMBL/GenBank/DDBJ databases">
        <title>Genomics of the genus Arcobacter.</title>
        <authorList>
            <person name="Perez-Cataluna A."/>
            <person name="Figueras M.J."/>
            <person name="Salas-Masso N."/>
        </authorList>
    </citation>
    <scope>NUCLEOTIDE SEQUENCE [LARGE SCALE GENOMIC DNA]</scope>
    <source>
        <strain evidence="5 6">DSM 18005</strain>
    </source>
</reference>
<dbReference type="AlphaFoldDB" id="A0A2N1J629"/>
<dbReference type="OrthoDB" id="5457582at2"/>
<evidence type="ECO:0000256" key="3">
    <source>
        <dbReference type="SAM" id="Phobius"/>
    </source>
</evidence>
<name>A0A2N1J629_9BACT</name>
<accession>A0A2N1J629</accession>
<dbReference type="NCBIfam" id="TIGR00254">
    <property type="entry name" value="GGDEF"/>
    <property type="match status" value="1"/>
</dbReference>
<dbReference type="RefSeq" id="WP_101183468.1">
    <property type="nucleotide sequence ID" value="NZ_CP031218.1"/>
</dbReference>
<dbReference type="SUPFAM" id="SSF55073">
    <property type="entry name" value="Nucleotide cyclase"/>
    <property type="match status" value="1"/>
</dbReference>
<keyword evidence="3" id="KW-1133">Transmembrane helix</keyword>
<sequence>MNLYIKIFISSLIPLLIIIVASVIQVSHVIDKQIASFKTKELRDKQIVNNRINSYIKNIYKEINILSSVYEVKDAIKINDNHVLTQWGKRFLEDYKMIFFVDLNGVIVARAHDEFRFSDSLKNSKFFNNLKKSDSLYKITNIDNNLSLIIGKKVDKFELPMGYIIFALKLDDKLLKELQKGTVLKLDFKKKLSNKNFEDSLFKILDIKSSVNSEIEDTNKLKEFLLISLVSLLFFLSIFLFFIIRRHLKPYTKLTNILSAFSNKQISLMQLRREVKRVYKTNLMHEINAIAKGIQSMAIQVHKDNMKLKNLSQTDQLTQVYNRRKIDLIFKNRFNEAKRYETTFSIILIDIDHFKSINDKYGHDMGDKILVEFAKVLKQNIRTTDSLARFGGEEFLIIASNTNEQNCLLLCNKLKEKIKTIEIDSVKISASFGYTEYDSKFKTKDEMFKVADDFLYEAKNSGRDCIKG</sequence>
<evidence type="ECO:0000256" key="2">
    <source>
        <dbReference type="ARBA" id="ARBA00034247"/>
    </source>
</evidence>
<gene>
    <name evidence="5" type="ORF">CP960_01520</name>
</gene>
<evidence type="ECO:0000256" key="1">
    <source>
        <dbReference type="ARBA" id="ARBA00012528"/>
    </source>
</evidence>
<dbReference type="Proteomes" id="UP000233248">
    <property type="component" value="Unassembled WGS sequence"/>
</dbReference>
<evidence type="ECO:0000313" key="6">
    <source>
        <dbReference type="Proteomes" id="UP000233248"/>
    </source>
</evidence>
<proteinExistence type="predicted"/>
<dbReference type="InterPro" id="IPR050469">
    <property type="entry name" value="Diguanylate_Cyclase"/>
</dbReference>
<protein>
    <recommendedName>
        <fullName evidence="1">diguanylate cyclase</fullName>
        <ecNumber evidence="1">2.7.7.65</ecNumber>
    </recommendedName>
</protein>
<feature type="domain" description="GGDEF" evidence="4">
    <location>
        <begin position="342"/>
        <end position="468"/>
    </location>
</feature>
<evidence type="ECO:0000259" key="4">
    <source>
        <dbReference type="PROSITE" id="PS50887"/>
    </source>
</evidence>
<dbReference type="GO" id="GO:0052621">
    <property type="term" value="F:diguanylate cyclase activity"/>
    <property type="evidence" value="ECO:0007669"/>
    <property type="project" value="UniProtKB-EC"/>
</dbReference>
<organism evidence="5 6">
    <name type="scientific">Malaciobacter halophilus</name>
    <dbReference type="NCBI Taxonomy" id="197482"/>
    <lineage>
        <taxon>Bacteria</taxon>
        <taxon>Pseudomonadati</taxon>
        <taxon>Campylobacterota</taxon>
        <taxon>Epsilonproteobacteria</taxon>
        <taxon>Campylobacterales</taxon>
        <taxon>Arcobacteraceae</taxon>
        <taxon>Malaciobacter</taxon>
    </lineage>
</organism>
<dbReference type="PANTHER" id="PTHR45138">
    <property type="entry name" value="REGULATORY COMPONENTS OF SENSORY TRANSDUCTION SYSTEM"/>
    <property type="match status" value="1"/>
</dbReference>
<dbReference type="PROSITE" id="PS50887">
    <property type="entry name" value="GGDEF"/>
    <property type="match status" value="1"/>
</dbReference>
<evidence type="ECO:0000313" key="5">
    <source>
        <dbReference type="EMBL" id="PKI82017.1"/>
    </source>
</evidence>
<dbReference type="InterPro" id="IPR000160">
    <property type="entry name" value="GGDEF_dom"/>
</dbReference>
<comment type="caution">
    <text evidence="5">The sequence shown here is derived from an EMBL/GenBank/DDBJ whole genome shotgun (WGS) entry which is preliminary data.</text>
</comment>
<dbReference type="SMART" id="SM00267">
    <property type="entry name" value="GGDEF"/>
    <property type="match status" value="1"/>
</dbReference>
<dbReference type="EMBL" id="NXIF01000006">
    <property type="protein sequence ID" value="PKI82017.1"/>
    <property type="molecule type" value="Genomic_DNA"/>
</dbReference>
<comment type="catalytic activity">
    <reaction evidence="2">
        <text>2 GTP = 3',3'-c-di-GMP + 2 diphosphate</text>
        <dbReference type="Rhea" id="RHEA:24898"/>
        <dbReference type="ChEBI" id="CHEBI:33019"/>
        <dbReference type="ChEBI" id="CHEBI:37565"/>
        <dbReference type="ChEBI" id="CHEBI:58805"/>
        <dbReference type="EC" id="2.7.7.65"/>
    </reaction>
</comment>
<keyword evidence="3" id="KW-0472">Membrane</keyword>
<dbReference type="EC" id="2.7.7.65" evidence="1"/>
<dbReference type="FunFam" id="3.30.70.270:FF:000001">
    <property type="entry name" value="Diguanylate cyclase domain protein"/>
    <property type="match status" value="1"/>
</dbReference>
<dbReference type="Gene3D" id="3.30.70.270">
    <property type="match status" value="1"/>
</dbReference>
<dbReference type="Pfam" id="PF00990">
    <property type="entry name" value="GGDEF"/>
    <property type="match status" value="1"/>
</dbReference>
<feature type="transmembrane region" description="Helical" evidence="3">
    <location>
        <begin position="7"/>
        <end position="30"/>
    </location>
</feature>
<dbReference type="Gene3D" id="6.10.340.10">
    <property type="match status" value="1"/>
</dbReference>
<keyword evidence="6" id="KW-1185">Reference proteome</keyword>
<dbReference type="InterPro" id="IPR043128">
    <property type="entry name" value="Rev_trsase/Diguanyl_cyclase"/>
</dbReference>
<dbReference type="InterPro" id="IPR029787">
    <property type="entry name" value="Nucleotide_cyclase"/>
</dbReference>
<dbReference type="PANTHER" id="PTHR45138:SF9">
    <property type="entry name" value="DIGUANYLATE CYCLASE DGCM-RELATED"/>
    <property type="match status" value="1"/>
</dbReference>